<dbReference type="Pfam" id="PF02687">
    <property type="entry name" value="FtsX"/>
    <property type="match status" value="2"/>
</dbReference>
<dbReference type="AlphaFoldDB" id="A0A4U8Q423"/>
<evidence type="ECO:0000256" key="1">
    <source>
        <dbReference type="ARBA" id="ARBA00004651"/>
    </source>
</evidence>
<evidence type="ECO:0000256" key="3">
    <source>
        <dbReference type="ARBA" id="ARBA00022692"/>
    </source>
</evidence>
<comment type="caution">
    <text evidence="8">The sequence shown here is derived from an EMBL/GenBank/DDBJ whole genome shotgun (WGS) entry which is preliminary data.</text>
</comment>
<dbReference type="PANTHER" id="PTHR30287">
    <property type="entry name" value="MEMBRANE COMPONENT OF PREDICTED ABC SUPERFAMILY METABOLITE UPTAKE TRANSPORTER"/>
    <property type="match status" value="1"/>
</dbReference>
<feature type="transmembrane region" description="Helical" evidence="6">
    <location>
        <begin position="435"/>
        <end position="453"/>
    </location>
</feature>
<feature type="domain" description="ABC3 transporter permease C-terminal" evidence="7">
    <location>
        <begin position="274"/>
        <end position="392"/>
    </location>
</feature>
<keyword evidence="5 6" id="KW-0472">Membrane</keyword>
<evidence type="ECO:0000256" key="2">
    <source>
        <dbReference type="ARBA" id="ARBA00022475"/>
    </source>
</evidence>
<proteinExistence type="predicted"/>
<feature type="transmembrane region" description="Helical" evidence="6">
    <location>
        <begin position="746"/>
        <end position="768"/>
    </location>
</feature>
<reference evidence="8 9" key="1">
    <citation type="journal article" date="2019" name="Anaerobe">
        <title>Detection of Robinsoniella peoriensis in multiple bone samples of a trauma patient.</title>
        <authorList>
            <person name="Schrottner P."/>
            <person name="Hartwich K."/>
            <person name="Bunk B."/>
            <person name="Schober I."/>
            <person name="Helbig S."/>
            <person name="Rudolph W.W."/>
            <person name="Gunzer F."/>
        </authorList>
    </citation>
    <scope>NUCLEOTIDE SEQUENCE [LARGE SCALE GENOMIC DNA]</scope>
    <source>
        <strain evidence="8 9">DSM 106044</strain>
    </source>
</reference>
<accession>A0A4U8Q423</accession>
<feature type="transmembrane region" description="Helical" evidence="6">
    <location>
        <begin position="263"/>
        <end position="287"/>
    </location>
</feature>
<evidence type="ECO:0000313" key="8">
    <source>
        <dbReference type="EMBL" id="TLC99551.1"/>
    </source>
</evidence>
<keyword evidence="2" id="KW-1003">Cell membrane</keyword>
<keyword evidence="3 6" id="KW-0812">Transmembrane</keyword>
<dbReference type="RefSeq" id="WP_138003372.1">
    <property type="nucleotide sequence ID" value="NZ_QGQD01000069.1"/>
</dbReference>
<gene>
    <name evidence="8" type="ORF">DSM106044_03754</name>
</gene>
<keyword evidence="4 6" id="KW-1133">Transmembrane helix</keyword>
<keyword evidence="9" id="KW-1185">Reference proteome</keyword>
<evidence type="ECO:0000256" key="4">
    <source>
        <dbReference type="ARBA" id="ARBA00022989"/>
    </source>
</evidence>
<name>A0A4U8Q423_9FIRM</name>
<dbReference type="Proteomes" id="UP000306509">
    <property type="component" value="Unassembled WGS sequence"/>
</dbReference>
<dbReference type="InterPro" id="IPR003838">
    <property type="entry name" value="ABC3_permease_C"/>
</dbReference>
<sequence length="782" mass="85050">MENTIICRAGIRRHKASLFGIAVLLFFVSLSLTTVLTVYLGSGRHIEQEMQRAGFGNLTAWVSGVPDLAALTNSIGTQEGIERTEVQDLIFSDYEANGVKSDSEGQLIPWNSGTETYHFFRDGLNGYRDAPKEIVPGTVYVSPSMVSVMDLKIGDTITFPVARSGITKSFTVTGYYEDPFMGSSMIGMKGFLVSEADYAEIQKMIEETGMDSLARNGAMIHIFTNNKQFSVNEINQRLNENTPISQYTEFIHSAEAIRSFMGILQNAFCGLLAAFALVLLTAAMVVLGHSISGVIEQEYKNLGILKTIGLTANRLVRLQLVQYATAMCIGILPGILAAFPAVSMAGKITLTATGVLLPQNIPILPSLIVFAVIFLLLVGFAVFNLRKIMFVTPMRAIRGETAERKWKPLKTVQMKKEGLPLRLAMRQLQTGKKQYISACLIAVLLVFFASLTGRTNAWLGPEGKGMMDAFNPADLDIGMQALGELEPEVMEDMVRSYTDITDSYQLAMPSISVNGTNFTANVITEPERFHISQGETSRREDEVVLTETAASDLGVSIGDTVAIRGDMGSGTFTVSGIYHCANDMGANIGMGREGYLTIGQDDPKLWCHHYFLSDESQRTAITEELQAAFGGDVHVHENSWPGLFGIISAMHGLLAFMYGMIALFVLIVTIMTGSKILTAEQKDMGIYKAIGCSTRMLRLSFSLRFGIAAVTGAAVGTVLASIFTDPLVSAVMRLAGISNFASHPDILTMVLPGFIVILLFLGFSYLAAGRIKKSDMTVLTAE</sequence>
<protein>
    <submittedName>
        <fullName evidence="8">FtsX-like permease family protein</fullName>
    </submittedName>
</protein>
<evidence type="ECO:0000259" key="7">
    <source>
        <dbReference type="Pfam" id="PF02687"/>
    </source>
</evidence>
<dbReference type="EMBL" id="QGQD01000069">
    <property type="protein sequence ID" value="TLC99551.1"/>
    <property type="molecule type" value="Genomic_DNA"/>
</dbReference>
<evidence type="ECO:0000256" key="6">
    <source>
        <dbReference type="SAM" id="Phobius"/>
    </source>
</evidence>
<dbReference type="STRING" id="180332.GCA_000797495_01560"/>
<organism evidence="8 9">
    <name type="scientific">Robinsoniella peoriensis</name>
    <dbReference type="NCBI Taxonomy" id="180332"/>
    <lineage>
        <taxon>Bacteria</taxon>
        <taxon>Bacillati</taxon>
        <taxon>Bacillota</taxon>
        <taxon>Clostridia</taxon>
        <taxon>Lachnospirales</taxon>
        <taxon>Lachnospiraceae</taxon>
        <taxon>Robinsoniella</taxon>
    </lineage>
</organism>
<feature type="domain" description="ABC3 transporter permease C-terminal" evidence="7">
    <location>
        <begin position="656"/>
        <end position="770"/>
    </location>
</feature>
<feature type="transmembrane region" description="Helical" evidence="6">
    <location>
        <begin position="18"/>
        <end position="41"/>
    </location>
</feature>
<feature type="transmembrane region" description="Helical" evidence="6">
    <location>
        <begin position="363"/>
        <end position="385"/>
    </location>
</feature>
<evidence type="ECO:0000313" key="9">
    <source>
        <dbReference type="Proteomes" id="UP000306509"/>
    </source>
</evidence>
<feature type="transmembrane region" description="Helical" evidence="6">
    <location>
        <begin position="643"/>
        <end position="668"/>
    </location>
</feature>
<feature type="transmembrane region" description="Helical" evidence="6">
    <location>
        <begin position="705"/>
        <end position="724"/>
    </location>
</feature>
<comment type="subcellular location">
    <subcellularLocation>
        <location evidence="1">Cell membrane</location>
        <topology evidence="1">Multi-pass membrane protein</topology>
    </subcellularLocation>
</comment>
<dbReference type="InterPro" id="IPR038766">
    <property type="entry name" value="Membrane_comp_ABC_pdt"/>
</dbReference>
<dbReference type="GO" id="GO:0005886">
    <property type="term" value="C:plasma membrane"/>
    <property type="evidence" value="ECO:0007669"/>
    <property type="project" value="UniProtKB-SubCell"/>
</dbReference>
<feature type="transmembrane region" description="Helical" evidence="6">
    <location>
        <begin position="320"/>
        <end position="343"/>
    </location>
</feature>
<dbReference type="PANTHER" id="PTHR30287:SF2">
    <property type="entry name" value="BLL1001 PROTEIN"/>
    <property type="match status" value="1"/>
</dbReference>
<evidence type="ECO:0000256" key="5">
    <source>
        <dbReference type="ARBA" id="ARBA00023136"/>
    </source>
</evidence>